<evidence type="ECO:0000259" key="7">
    <source>
        <dbReference type="PROSITE" id="PS51462"/>
    </source>
</evidence>
<dbReference type="PROSITE" id="PS51462">
    <property type="entry name" value="NUDIX"/>
    <property type="match status" value="1"/>
</dbReference>
<dbReference type="Proteomes" id="UP000198949">
    <property type="component" value="Unassembled WGS sequence"/>
</dbReference>
<dbReference type="InterPro" id="IPR015797">
    <property type="entry name" value="NUDIX_hydrolase-like_dom_sf"/>
</dbReference>
<proteinExistence type="predicted"/>
<name>A0A1G6ZBR1_9ACTN</name>
<dbReference type="STRING" id="58114.SAMN05216270_110166"/>
<dbReference type="RefSeq" id="WP_218125315.1">
    <property type="nucleotide sequence ID" value="NZ_FNAD01000010.1"/>
</dbReference>
<evidence type="ECO:0000313" key="8">
    <source>
        <dbReference type="EMBL" id="SDE00109.1"/>
    </source>
</evidence>
<evidence type="ECO:0000256" key="3">
    <source>
        <dbReference type="ARBA" id="ARBA00022723"/>
    </source>
</evidence>
<evidence type="ECO:0000256" key="6">
    <source>
        <dbReference type="ARBA" id="ARBA00023211"/>
    </source>
</evidence>
<evidence type="ECO:0000256" key="4">
    <source>
        <dbReference type="ARBA" id="ARBA00022801"/>
    </source>
</evidence>
<dbReference type="InterPro" id="IPR045121">
    <property type="entry name" value="CoAse"/>
</dbReference>
<sequence>MTALETAVAPGRPDWWAPLLKAAEAAKGPAAERVIADHLLPYTREDARTASVLVLLKEDAALGEPGPSVLLQQRAATLRHHPGEVAFPGGAADPGDADAAATALREAAEELAVDPGSVAVGATLPPLWIPVSGFAVTPVLAFWSRPHTVAPQAASEVAAAHQVPLPLLADPRSRGTVRYPSGRSGPGFEIAGVPLIWGFTAGVLSWLLDLGGWSRPWNADRTMTLEGL</sequence>
<keyword evidence="9" id="KW-1185">Reference proteome</keyword>
<organism evidence="8 9">
    <name type="scientific">Glycomyces harbinensis</name>
    <dbReference type="NCBI Taxonomy" id="58114"/>
    <lineage>
        <taxon>Bacteria</taxon>
        <taxon>Bacillati</taxon>
        <taxon>Actinomycetota</taxon>
        <taxon>Actinomycetes</taxon>
        <taxon>Glycomycetales</taxon>
        <taxon>Glycomycetaceae</taxon>
        <taxon>Glycomyces</taxon>
    </lineage>
</organism>
<evidence type="ECO:0000256" key="2">
    <source>
        <dbReference type="ARBA" id="ARBA00001946"/>
    </source>
</evidence>
<dbReference type="Pfam" id="PF00293">
    <property type="entry name" value="NUDIX"/>
    <property type="match status" value="1"/>
</dbReference>
<gene>
    <name evidence="8" type="ORF">SAMN05216270_110166</name>
</gene>
<dbReference type="PANTHER" id="PTHR12992:SF11">
    <property type="entry name" value="MITOCHONDRIAL COENZYME A DIPHOSPHATASE NUDT8"/>
    <property type="match status" value="1"/>
</dbReference>
<dbReference type="SUPFAM" id="SSF55811">
    <property type="entry name" value="Nudix"/>
    <property type="match status" value="1"/>
</dbReference>
<keyword evidence="3" id="KW-0479">Metal-binding</keyword>
<dbReference type="PANTHER" id="PTHR12992">
    <property type="entry name" value="NUDIX HYDROLASE"/>
    <property type="match status" value="1"/>
</dbReference>
<dbReference type="AlphaFoldDB" id="A0A1G6ZBR1"/>
<dbReference type="CDD" id="cd03426">
    <property type="entry name" value="NUDIX_CoAse_Nudt7"/>
    <property type="match status" value="1"/>
</dbReference>
<feature type="domain" description="Nudix hydrolase" evidence="7">
    <location>
        <begin position="47"/>
        <end position="184"/>
    </location>
</feature>
<dbReference type="Gene3D" id="3.90.79.10">
    <property type="entry name" value="Nucleoside Triphosphate Pyrophosphohydrolase"/>
    <property type="match status" value="1"/>
</dbReference>
<comment type="cofactor">
    <cofactor evidence="1">
        <name>Mn(2+)</name>
        <dbReference type="ChEBI" id="CHEBI:29035"/>
    </cofactor>
</comment>
<dbReference type="GO" id="GO:0010945">
    <property type="term" value="F:coenzyme A diphosphatase activity"/>
    <property type="evidence" value="ECO:0007669"/>
    <property type="project" value="InterPro"/>
</dbReference>
<evidence type="ECO:0000313" key="9">
    <source>
        <dbReference type="Proteomes" id="UP000198949"/>
    </source>
</evidence>
<comment type="cofactor">
    <cofactor evidence="2">
        <name>Mg(2+)</name>
        <dbReference type="ChEBI" id="CHEBI:18420"/>
    </cofactor>
</comment>
<keyword evidence="6" id="KW-0464">Manganese</keyword>
<evidence type="ECO:0000256" key="1">
    <source>
        <dbReference type="ARBA" id="ARBA00001936"/>
    </source>
</evidence>
<accession>A0A1G6ZBR1</accession>
<keyword evidence="4" id="KW-0378">Hydrolase</keyword>
<dbReference type="GO" id="GO:0046872">
    <property type="term" value="F:metal ion binding"/>
    <property type="evidence" value="ECO:0007669"/>
    <property type="project" value="UniProtKB-KW"/>
</dbReference>
<protein>
    <submittedName>
        <fullName evidence="8">NUDIX domain-containing protein</fullName>
    </submittedName>
</protein>
<reference evidence="9" key="1">
    <citation type="submission" date="2016-10" db="EMBL/GenBank/DDBJ databases">
        <authorList>
            <person name="Varghese N."/>
            <person name="Submissions S."/>
        </authorList>
    </citation>
    <scope>NUCLEOTIDE SEQUENCE [LARGE SCALE GENOMIC DNA]</scope>
    <source>
        <strain evidence="9">CGMCC 4.3516</strain>
    </source>
</reference>
<evidence type="ECO:0000256" key="5">
    <source>
        <dbReference type="ARBA" id="ARBA00022842"/>
    </source>
</evidence>
<keyword evidence="5" id="KW-0460">Magnesium</keyword>
<dbReference type="EMBL" id="FNAD01000010">
    <property type="protein sequence ID" value="SDE00109.1"/>
    <property type="molecule type" value="Genomic_DNA"/>
</dbReference>
<dbReference type="InterPro" id="IPR000086">
    <property type="entry name" value="NUDIX_hydrolase_dom"/>
</dbReference>